<dbReference type="EMBL" id="MU839004">
    <property type="protein sequence ID" value="KAK1768823.1"/>
    <property type="molecule type" value="Genomic_DNA"/>
</dbReference>
<dbReference type="InterPro" id="IPR023170">
    <property type="entry name" value="HhH_base_excis_C"/>
</dbReference>
<reference evidence="3" key="1">
    <citation type="submission" date="2023-06" db="EMBL/GenBank/DDBJ databases">
        <title>Genome-scale phylogeny and comparative genomics of the fungal order Sordariales.</title>
        <authorList>
            <consortium name="Lawrence Berkeley National Laboratory"/>
            <person name="Hensen N."/>
            <person name="Bonometti L."/>
            <person name="Westerberg I."/>
            <person name="Brannstrom I.O."/>
            <person name="Guillou S."/>
            <person name="Cros-Aarteil S."/>
            <person name="Calhoun S."/>
            <person name="Haridas S."/>
            <person name="Kuo A."/>
            <person name="Mondo S."/>
            <person name="Pangilinan J."/>
            <person name="Riley R."/>
            <person name="Labutti K."/>
            <person name="Andreopoulos B."/>
            <person name="Lipzen A."/>
            <person name="Chen C."/>
            <person name="Yanf M."/>
            <person name="Daum C."/>
            <person name="Ng V."/>
            <person name="Clum A."/>
            <person name="Steindorff A."/>
            <person name="Ohm R."/>
            <person name="Martin F."/>
            <person name="Silar P."/>
            <person name="Natvig D."/>
            <person name="Lalanne C."/>
            <person name="Gautier V."/>
            <person name="Ament-Velasquez S.L."/>
            <person name="Kruys A."/>
            <person name="Hutchinson M.I."/>
            <person name="Powell A.J."/>
            <person name="Barry K."/>
            <person name="Miller A.N."/>
            <person name="Grigoriev I.V."/>
            <person name="Debuchy R."/>
            <person name="Gladieux P."/>
            <person name="Thoren M.H."/>
            <person name="Johannesson H."/>
        </authorList>
    </citation>
    <scope>NUCLEOTIDE SEQUENCE</scope>
    <source>
        <strain evidence="3">8032-3</strain>
    </source>
</reference>
<dbReference type="Pfam" id="PF00730">
    <property type="entry name" value="HhH-GPD"/>
    <property type="match status" value="1"/>
</dbReference>
<dbReference type="InterPro" id="IPR011257">
    <property type="entry name" value="DNA_glycosylase"/>
</dbReference>
<comment type="caution">
    <text evidence="3">The sequence shown here is derived from an EMBL/GenBank/DDBJ whole genome shotgun (WGS) entry which is preliminary data.</text>
</comment>
<organism evidence="3 4">
    <name type="scientific">Phialemonium atrogriseum</name>
    <dbReference type="NCBI Taxonomy" id="1093897"/>
    <lineage>
        <taxon>Eukaryota</taxon>
        <taxon>Fungi</taxon>
        <taxon>Dikarya</taxon>
        <taxon>Ascomycota</taxon>
        <taxon>Pezizomycotina</taxon>
        <taxon>Sordariomycetes</taxon>
        <taxon>Sordariomycetidae</taxon>
        <taxon>Cephalothecales</taxon>
        <taxon>Cephalothecaceae</taxon>
        <taxon>Phialemonium</taxon>
    </lineage>
</organism>
<dbReference type="CDD" id="cd00056">
    <property type="entry name" value="ENDO3c"/>
    <property type="match status" value="1"/>
</dbReference>
<feature type="region of interest" description="Disordered" evidence="1">
    <location>
        <begin position="1"/>
        <end position="29"/>
    </location>
</feature>
<dbReference type="RefSeq" id="XP_060285036.1">
    <property type="nucleotide sequence ID" value="XM_060427490.1"/>
</dbReference>
<dbReference type="PANTHER" id="PTHR47203:SF1">
    <property type="entry name" value="HYPOTHETICAL BASE EXCISION DNA REPAIR PROTEIN (EUROFUNG)"/>
    <property type="match status" value="1"/>
</dbReference>
<dbReference type="GeneID" id="85310677"/>
<feature type="region of interest" description="Disordered" evidence="1">
    <location>
        <begin position="292"/>
        <end position="329"/>
    </location>
</feature>
<dbReference type="InterPro" id="IPR003265">
    <property type="entry name" value="HhH-GPD_domain"/>
</dbReference>
<dbReference type="GO" id="GO:0000702">
    <property type="term" value="F:oxidized base lesion DNA N-glycosylase activity"/>
    <property type="evidence" value="ECO:0007669"/>
    <property type="project" value="UniProtKB-ARBA"/>
</dbReference>
<dbReference type="GO" id="GO:0006285">
    <property type="term" value="P:base-excision repair, AP site formation"/>
    <property type="evidence" value="ECO:0007669"/>
    <property type="project" value="UniProtKB-ARBA"/>
</dbReference>
<proteinExistence type="predicted"/>
<feature type="compositionally biased region" description="Basic and acidic residues" evidence="1">
    <location>
        <begin position="305"/>
        <end position="321"/>
    </location>
</feature>
<name>A0AAJ0FN14_9PEZI</name>
<dbReference type="Gene3D" id="1.10.340.30">
    <property type="entry name" value="Hypothetical protein, domain 2"/>
    <property type="match status" value="1"/>
</dbReference>
<evidence type="ECO:0000313" key="3">
    <source>
        <dbReference type="EMBL" id="KAK1768823.1"/>
    </source>
</evidence>
<protein>
    <submittedName>
        <fullName evidence="3">DNA glycosylase</fullName>
    </submittedName>
</protein>
<sequence length="329" mass="36034">MRVKRGAGNPYGLTPGYSPYPHRSGPTPEACEKVHTILTELHGHVTQPRKAPAPSLEVAGCGEVPSVLDALLRTLISGNTLMARADEAIRGLVKKFGILEDGIGAGSINWNKVRLSSLEDLVGAIKPAGCAQVKGGQIKAILDMVHEENMARAEAHMEAKATETDAPVAGAENESEGQKALEVEKASQSILSLDHYHSMNREDAMAGFLKYPGIGVKTAACVILFCLRIPCFAVDTHVHRFCQWLEWVPAKATELDSFNHGEFKVPDHLKYGLHQLFIRHGQQCFKCRKATKPGTSDWNEAPDCPLEHLLDRSKDRDKDMEGTPETLEE</sequence>
<evidence type="ECO:0000313" key="4">
    <source>
        <dbReference type="Proteomes" id="UP001244011"/>
    </source>
</evidence>
<evidence type="ECO:0000256" key="1">
    <source>
        <dbReference type="SAM" id="MobiDB-lite"/>
    </source>
</evidence>
<dbReference type="AlphaFoldDB" id="A0AAJ0FN14"/>
<dbReference type="SUPFAM" id="SSF48150">
    <property type="entry name" value="DNA-glycosylase"/>
    <property type="match status" value="1"/>
</dbReference>
<feature type="domain" description="HhH-GPD" evidence="2">
    <location>
        <begin position="76"/>
        <end position="283"/>
    </location>
</feature>
<keyword evidence="4" id="KW-1185">Reference proteome</keyword>
<accession>A0AAJ0FN14</accession>
<dbReference type="SMART" id="SM00478">
    <property type="entry name" value="ENDO3c"/>
    <property type="match status" value="1"/>
</dbReference>
<dbReference type="Proteomes" id="UP001244011">
    <property type="component" value="Unassembled WGS sequence"/>
</dbReference>
<evidence type="ECO:0000259" key="2">
    <source>
        <dbReference type="SMART" id="SM00478"/>
    </source>
</evidence>
<dbReference type="PANTHER" id="PTHR47203">
    <property type="match status" value="1"/>
</dbReference>
<gene>
    <name evidence="3" type="ORF">QBC33DRAFT_533809</name>
</gene>
<dbReference type="Gene3D" id="1.10.1670.10">
    <property type="entry name" value="Helix-hairpin-Helix base-excision DNA repair enzymes (C-terminal)"/>
    <property type="match status" value="1"/>
</dbReference>